<evidence type="ECO:0000256" key="2">
    <source>
        <dbReference type="SAM" id="Phobius"/>
    </source>
</evidence>
<dbReference type="Proteomes" id="UP000242180">
    <property type="component" value="Unassembled WGS sequence"/>
</dbReference>
<name>A0A1X2HSE6_SYNRA</name>
<feature type="compositionally biased region" description="Pro residues" evidence="1">
    <location>
        <begin position="88"/>
        <end position="98"/>
    </location>
</feature>
<feature type="transmembrane region" description="Helical" evidence="2">
    <location>
        <begin position="15"/>
        <end position="35"/>
    </location>
</feature>
<protein>
    <submittedName>
        <fullName evidence="3">Uncharacterized protein</fullName>
    </submittedName>
</protein>
<reference evidence="3 4" key="1">
    <citation type="submission" date="2016-07" db="EMBL/GenBank/DDBJ databases">
        <title>Pervasive Adenine N6-methylation of Active Genes in Fungi.</title>
        <authorList>
            <consortium name="DOE Joint Genome Institute"/>
            <person name="Mondo S.J."/>
            <person name="Dannebaum R.O."/>
            <person name="Kuo R.C."/>
            <person name="Labutti K."/>
            <person name="Haridas S."/>
            <person name="Kuo A."/>
            <person name="Salamov A."/>
            <person name="Ahrendt S.R."/>
            <person name="Lipzen A."/>
            <person name="Sullivan W."/>
            <person name="Andreopoulos W.B."/>
            <person name="Clum A."/>
            <person name="Lindquist E."/>
            <person name="Daum C."/>
            <person name="Ramamoorthy G.K."/>
            <person name="Gryganskyi A."/>
            <person name="Culley D."/>
            <person name="Magnuson J.K."/>
            <person name="James T.Y."/>
            <person name="O'Malley M.A."/>
            <person name="Stajich J.E."/>
            <person name="Spatafora J.W."/>
            <person name="Visel A."/>
            <person name="Grigoriev I.V."/>
        </authorList>
    </citation>
    <scope>NUCLEOTIDE SEQUENCE [LARGE SCALE GENOMIC DNA]</scope>
    <source>
        <strain evidence="3 4">NRRL 2496</strain>
    </source>
</reference>
<sequence>MFVSLKIIRYGCDSLPFHSVLFIIVGSVSMMHTYVTRRQSKVREQDLIEIICGHETNGGSRVGWLSRERMVIRNRHCPSRKKGDTGRPGPPAYTPSII</sequence>
<feature type="region of interest" description="Disordered" evidence="1">
    <location>
        <begin position="76"/>
        <end position="98"/>
    </location>
</feature>
<dbReference type="InParanoid" id="A0A1X2HSE6"/>
<keyword evidence="4" id="KW-1185">Reference proteome</keyword>
<keyword evidence="2" id="KW-0812">Transmembrane</keyword>
<keyword evidence="2" id="KW-0472">Membrane</keyword>
<gene>
    <name evidence="3" type="ORF">BCR43DRAFT_11099</name>
</gene>
<evidence type="ECO:0000313" key="4">
    <source>
        <dbReference type="Proteomes" id="UP000242180"/>
    </source>
</evidence>
<organism evidence="3 4">
    <name type="scientific">Syncephalastrum racemosum</name>
    <name type="common">Filamentous fungus</name>
    <dbReference type="NCBI Taxonomy" id="13706"/>
    <lineage>
        <taxon>Eukaryota</taxon>
        <taxon>Fungi</taxon>
        <taxon>Fungi incertae sedis</taxon>
        <taxon>Mucoromycota</taxon>
        <taxon>Mucoromycotina</taxon>
        <taxon>Mucoromycetes</taxon>
        <taxon>Mucorales</taxon>
        <taxon>Syncephalastraceae</taxon>
        <taxon>Syncephalastrum</taxon>
    </lineage>
</organism>
<evidence type="ECO:0000256" key="1">
    <source>
        <dbReference type="SAM" id="MobiDB-lite"/>
    </source>
</evidence>
<accession>A0A1X2HSE6</accession>
<dbReference type="EMBL" id="MCGN01000001">
    <property type="protein sequence ID" value="ORZ02490.1"/>
    <property type="molecule type" value="Genomic_DNA"/>
</dbReference>
<dbReference type="AlphaFoldDB" id="A0A1X2HSE6"/>
<evidence type="ECO:0000313" key="3">
    <source>
        <dbReference type="EMBL" id="ORZ02490.1"/>
    </source>
</evidence>
<proteinExistence type="predicted"/>
<keyword evidence="2" id="KW-1133">Transmembrane helix</keyword>
<comment type="caution">
    <text evidence="3">The sequence shown here is derived from an EMBL/GenBank/DDBJ whole genome shotgun (WGS) entry which is preliminary data.</text>
</comment>